<dbReference type="GO" id="GO:0006508">
    <property type="term" value="P:proteolysis"/>
    <property type="evidence" value="ECO:0007669"/>
    <property type="project" value="UniProtKB-KW"/>
</dbReference>
<evidence type="ECO:0000256" key="4">
    <source>
        <dbReference type="ARBA" id="ARBA00022997"/>
    </source>
</evidence>
<reference evidence="8 9" key="1">
    <citation type="journal article" date="2017" name="Genome Biol. Evol.">
        <title>Phytophthora megakarya and P. palmivora, closely related causal agents of cacao black pod rot, underwent increases in genome sizes and gene numbers by different mechanisms.</title>
        <authorList>
            <person name="Ali S.S."/>
            <person name="Shao J."/>
            <person name="Lary D.J."/>
            <person name="Kronmiller B."/>
            <person name="Shen D."/>
            <person name="Strem M.D."/>
            <person name="Amoako-Attah I."/>
            <person name="Akrofi A.Y."/>
            <person name="Begoude B.A."/>
            <person name="Ten Hoopen G.M."/>
            <person name="Coulibaly K."/>
            <person name="Kebe B.I."/>
            <person name="Melnick R.L."/>
            <person name="Guiltinan M.J."/>
            <person name="Tyler B.M."/>
            <person name="Meinhardt L.W."/>
            <person name="Bailey B.A."/>
        </authorList>
    </citation>
    <scope>NUCLEOTIDE SEQUENCE [LARGE SCALE GENOMIC DNA]</scope>
    <source>
        <strain evidence="9">sbr112.9</strain>
    </source>
</reference>
<accession>A0A2P4YQB8</accession>
<keyword evidence="3" id="KW-0378">Hydrolase</keyword>
<sequence length="142" mass="16440">MQPRLLVAVTAAKLVLTCIFLYRQRGRLLQKLKQYGRLVADPAEGYELFPIDFFMHVQIRQNVVRRFLQTHPETKNSAAALLLHGGMEVDRYDTDIQYNFHQESFFQYLFGVREPGCAGLVDLATRKAVLFVPRLSDENYCI</sequence>
<dbReference type="GO" id="GO:0030145">
    <property type="term" value="F:manganese ion binding"/>
    <property type="evidence" value="ECO:0007669"/>
    <property type="project" value="InterPro"/>
</dbReference>
<keyword evidence="1" id="KW-0645">Protease</keyword>
<keyword evidence="4" id="KW-0224">Dipeptidase</keyword>
<dbReference type="EMBL" id="NCKW01000803">
    <property type="protein sequence ID" value="POM79994.1"/>
    <property type="molecule type" value="Genomic_DNA"/>
</dbReference>
<keyword evidence="6" id="KW-0812">Transmembrane</keyword>
<dbReference type="PANTHER" id="PTHR48480">
    <property type="match status" value="1"/>
</dbReference>
<evidence type="ECO:0000256" key="1">
    <source>
        <dbReference type="ARBA" id="ARBA00022670"/>
    </source>
</evidence>
<keyword evidence="9" id="KW-1185">Reference proteome</keyword>
<dbReference type="SUPFAM" id="SSF53092">
    <property type="entry name" value="Creatinase/prolidase N-terminal domain"/>
    <property type="match status" value="1"/>
</dbReference>
<dbReference type="InterPro" id="IPR029149">
    <property type="entry name" value="Creatin/AminoP/Spt16_N"/>
</dbReference>
<dbReference type="GO" id="GO:0070006">
    <property type="term" value="F:metalloaminopeptidase activity"/>
    <property type="evidence" value="ECO:0007669"/>
    <property type="project" value="InterPro"/>
</dbReference>
<dbReference type="AlphaFoldDB" id="A0A2P4YQB8"/>
<dbReference type="PANTHER" id="PTHR48480:SF2">
    <property type="entry name" value="PEPTIDASE D"/>
    <property type="match status" value="1"/>
</dbReference>
<dbReference type="InterPro" id="IPR007865">
    <property type="entry name" value="Aminopep_P_N"/>
</dbReference>
<dbReference type="Pfam" id="PF05195">
    <property type="entry name" value="AMP_N"/>
    <property type="match status" value="1"/>
</dbReference>
<feature type="transmembrane region" description="Helical" evidence="6">
    <location>
        <begin position="6"/>
        <end position="23"/>
    </location>
</feature>
<keyword evidence="6" id="KW-0472">Membrane</keyword>
<evidence type="ECO:0000256" key="2">
    <source>
        <dbReference type="ARBA" id="ARBA00022723"/>
    </source>
</evidence>
<evidence type="ECO:0000256" key="6">
    <source>
        <dbReference type="SAM" id="Phobius"/>
    </source>
</evidence>
<comment type="caution">
    <text evidence="8">The sequence shown here is derived from an EMBL/GenBank/DDBJ whole genome shotgun (WGS) entry which is preliminary data.</text>
</comment>
<protein>
    <submittedName>
        <fullName evidence="8">Xaa-Pro dipeptidase, metalloprotease family M24B</fullName>
    </submittedName>
</protein>
<dbReference type="Proteomes" id="UP000237271">
    <property type="component" value="Unassembled WGS sequence"/>
</dbReference>
<name>A0A2P4YQB8_9STRA</name>
<evidence type="ECO:0000256" key="5">
    <source>
        <dbReference type="ARBA" id="ARBA00023049"/>
    </source>
</evidence>
<evidence type="ECO:0000313" key="8">
    <source>
        <dbReference type="EMBL" id="POM79994.1"/>
    </source>
</evidence>
<dbReference type="InterPro" id="IPR052433">
    <property type="entry name" value="X-Pro_dipept-like"/>
</dbReference>
<evidence type="ECO:0000313" key="9">
    <source>
        <dbReference type="Proteomes" id="UP000237271"/>
    </source>
</evidence>
<keyword evidence="2" id="KW-0479">Metal-binding</keyword>
<proteinExistence type="predicted"/>
<dbReference type="OrthoDB" id="96107at2759"/>
<evidence type="ECO:0000259" key="7">
    <source>
        <dbReference type="Pfam" id="PF05195"/>
    </source>
</evidence>
<keyword evidence="6" id="KW-1133">Transmembrane helix</keyword>
<organism evidence="8 9">
    <name type="scientific">Phytophthora palmivora</name>
    <dbReference type="NCBI Taxonomy" id="4796"/>
    <lineage>
        <taxon>Eukaryota</taxon>
        <taxon>Sar</taxon>
        <taxon>Stramenopiles</taxon>
        <taxon>Oomycota</taxon>
        <taxon>Peronosporomycetes</taxon>
        <taxon>Peronosporales</taxon>
        <taxon>Peronosporaceae</taxon>
        <taxon>Phytophthora</taxon>
    </lineage>
</organism>
<dbReference type="GO" id="GO:0016805">
    <property type="term" value="F:dipeptidase activity"/>
    <property type="evidence" value="ECO:0007669"/>
    <property type="project" value="UniProtKB-KW"/>
</dbReference>
<gene>
    <name evidence="8" type="ORF">PHPALM_2221</name>
</gene>
<feature type="domain" description="Aminopeptidase P N-terminal" evidence="7">
    <location>
        <begin position="60"/>
        <end position="138"/>
    </location>
</feature>
<evidence type="ECO:0000256" key="3">
    <source>
        <dbReference type="ARBA" id="ARBA00022801"/>
    </source>
</evidence>
<dbReference type="Gene3D" id="3.40.350.10">
    <property type="entry name" value="Creatinase/prolidase N-terminal domain"/>
    <property type="match status" value="1"/>
</dbReference>
<keyword evidence="5 8" id="KW-0482">Metalloprotease</keyword>